<sequence>MCQRLTRRSRVGPSCLLAYARLARTSLPPAQVSSMRVSLGFPFISAWVPRSSSSPTASRHASHGAQMLPYTRALSAQLLSPGRFPSTRVSSLYSAWTPLCRTFFSANHSLPRIHGEQRFLPLCESASC</sequence>
<name>W9SL07_9ROSA</name>
<evidence type="ECO:0000313" key="1">
    <source>
        <dbReference type="EMBL" id="EXC14992.1"/>
    </source>
</evidence>
<dbReference type="AlphaFoldDB" id="W9SL07"/>
<dbReference type="Proteomes" id="UP000030645">
    <property type="component" value="Unassembled WGS sequence"/>
</dbReference>
<proteinExistence type="predicted"/>
<reference evidence="2" key="1">
    <citation type="submission" date="2013-01" db="EMBL/GenBank/DDBJ databases">
        <title>Draft Genome Sequence of a Mulberry Tree, Morus notabilis C.K. Schneid.</title>
        <authorList>
            <person name="He N."/>
            <person name="Zhao S."/>
        </authorList>
    </citation>
    <scope>NUCLEOTIDE SEQUENCE</scope>
</reference>
<keyword evidence="2" id="KW-1185">Reference proteome</keyword>
<gene>
    <name evidence="1" type="ORF">L484_008146</name>
</gene>
<organism evidence="1 2">
    <name type="scientific">Morus notabilis</name>
    <dbReference type="NCBI Taxonomy" id="981085"/>
    <lineage>
        <taxon>Eukaryota</taxon>
        <taxon>Viridiplantae</taxon>
        <taxon>Streptophyta</taxon>
        <taxon>Embryophyta</taxon>
        <taxon>Tracheophyta</taxon>
        <taxon>Spermatophyta</taxon>
        <taxon>Magnoliopsida</taxon>
        <taxon>eudicotyledons</taxon>
        <taxon>Gunneridae</taxon>
        <taxon>Pentapetalae</taxon>
        <taxon>rosids</taxon>
        <taxon>fabids</taxon>
        <taxon>Rosales</taxon>
        <taxon>Moraceae</taxon>
        <taxon>Moreae</taxon>
        <taxon>Morus</taxon>
    </lineage>
</organism>
<dbReference type="EMBL" id="KE345770">
    <property type="protein sequence ID" value="EXC14992.1"/>
    <property type="molecule type" value="Genomic_DNA"/>
</dbReference>
<evidence type="ECO:0000313" key="2">
    <source>
        <dbReference type="Proteomes" id="UP000030645"/>
    </source>
</evidence>
<accession>W9SL07</accession>
<protein>
    <submittedName>
        <fullName evidence="1">Uncharacterized protein</fullName>
    </submittedName>
</protein>